<dbReference type="PANTHER" id="PTHR11802:SF479">
    <property type="entry name" value="CARBOXYPEPTIDASE"/>
    <property type="match status" value="1"/>
</dbReference>
<dbReference type="EMBL" id="CAJMXA010001422">
    <property type="protein sequence ID" value="CAE6460261.1"/>
    <property type="molecule type" value="Genomic_DNA"/>
</dbReference>
<protein>
    <recommendedName>
        <fullName evidence="9">Carboxypeptidase</fullName>
    </recommendedName>
</protein>
<evidence type="ECO:0000313" key="8">
    <source>
        <dbReference type="Proteomes" id="UP000663853"/>
    </source>
</evidence>
<dbReference type="GO" id="GO:0006508">
    <property type="term" value="P:proteolysis"/>
    <property type="evidence" value="ECO:0007669"/>
    <property type="project" value="UniProtKB-KW"/>
</dbReference>
<dbReference type="PANTHER" id="PTHR11802">
    <property type="entry name" value="SERINE PROTEASE FAMILY S10 SERINE CARBOXYPEPTIDASE"/>
    <property type="match status" value="1"/>
</dbReference>
<accession>A0A8H3BMI0</accession>
<evidence type="ECO:0000256" key="6">
    <source>
        <dbReference type="SAM" id="SignalP"/>
    </source>
</evidence>
<sequence length="494" mass="55039">MKANPLLFVLIIASAAVASLPEPAARLRRPLAAQGIKIESRSIFHEFVPRSNTTLKPSHFLVDSSALPLVTFPLQDSYAGRLSISGNANETRQLSFWYWPSSAKGGSKKLSIWLNGGPGCSSFLGFLTENGPISFQAGTAAPSFNPYAWTSVSDMLWIEQPVGTGFTLGTPYLTNEIQLADDFYGFLQQFYKVFPHLIKKELYFTGESYAGMYIPYITSRILNASPSEKKSLPLNLQSFLIIDGVYASFITMEDAPTYNFAKKYQQVLGLNATTLETLRNISVSCGYQEIMDNATYPPKGKILLPNGNQDEYSWECIPSEILYEAAEDANPCFNIYRITDKCPTPSKKDEVYFSRPDVQSALHFPNFGNWSECAPFDKPVFIGHRDFSDYTETLFPSLLSKLPKGFSLWHGLEDSLLISEGTRVMIQNLTWGGSQGLTKPPTTPLVVAGEKKGVYRTERKLTYIEFDNAGHMIPQDQPAAALHAFKWMLYGGKL</sequence>
<dbReference type="InterPro" id="IPR001563">
    <property type="entry name" value="Peptidase_S10"/>
</dbReference>
<evidence type="ECO:0000313" key="7">
    <source>
        <dbReference type="EMBL" id="CAE6460261.1"/>
    </source>
</evidence>
<dbReference type="InterPro" id="IPR029058">
    <property type="entry name" value="AB_hydrolase_fold"/>
</dbReference>
<dbReference type="Proteomes" id="UP000663853">
    <property type="component" value="Unassembled WGS sequence"/>
</dbReference>
<reference evidence="7" key="1">
    <citation type="submission" date="2021-01" db="EMBL/GenBank/DDBJ databases">
        <authorList>
            <person name="Kaushik A."/>
        </authorList>
    </citation>
    <scope>NUCLEOTIDE SEQUENCE</scope>
    <source>
        <strain evidence="7">AG6-10EEA</strain>
    </source>
</reference>
<proteinExistence type="inferred from homology"/>
<dbReference type="GO" id="GO:0004185">
    <property type="term" value="F:serine-type carboxypeptidase activity"/>
    <property type="evidence" value="ECO:0007669"/>
    <property type="project" value="InterPro"/>
</dbReference>
<feature type="signal peptide" evidence="6">
    <location>
        <begin position="1"/>
        <end position="19"/>
    </location>
</feature>
<keyword evidence="2" id="KW-0121">Carboxypeptidase</keyword>
<dbReference type="SUPFAM" id="SSF53474">
    <property type="entry name" value="alpha/beta-Hydrolases"/>
    <property type="match status" value="1"/>
</dbReference>
<keyword evidence="3" id="KW-0645">Protease</keyword>
<evidence type="ECO:0000256" key="1">
    <source>
        <dbReference type="ARBA" id="ARBA00009431"/>
    </source>
</evidence>
<keyword evidence="5" id="KW-0325">Glycoprotein</keyword>
<keyword evidence="6" id="KW-0732">Signal</keyword>
<dbReference type="Gene3D" id="3.40.50.1820">
    <property type="entry name" value="alpha/beta hydrolase"/>
    <property type="match status" value="1"/>
</dbReference>
<dbReference type="Pfam" id="PF00450">
    <property type="entry name" value="Peptidase_S10"/>
    <property type="match status" value="1"/>
</dbReference>
<evidence type="ECO:0000256" key="2">
    <source>
        <dbReference type="ARBA" id="ARBA00022645"/>
    </source>
</evidence>
<name>A0A8H3BMI0_9AGAM</name>
<gene>
    <name evidence="7" type="ORF">RDB_LOCUS61001</name>
</gene>
<dbReference type="AlphaFoldDB" id="A0A8H3BMI0"/>
<evidence type="ECO:0000256" key="5">
    <source>
        <dbReference type="ARBA" id="ARBA00023180"/>
    </source>
</evidence>
<dbReference type="PRINTS" id="PR00724">
    <property type="entry name" value="CRBOXYPTASEC"/>
</dbReference>
<organism evidence="7 8">
    <name type="scientific">Rhizoctonia solani</name>
    <dbReference type="NCBI Taxonomy" id="456999"/>
    <lineage>
        <taxon>Eukaryota</taxon>
        <taxon>Fungi</taxon>
        <taxon>Dikarya</taxon>
        <taxon>Basidiomycota</taxon>
        <taxon>Agaricomycotina</taxon>
        <taxon>Agaricomycetes</taxon>
        <taxon>Cantharellales</taxon>
        <taxon>Ceratobasidiaceae</taxon>
        <taxon>Rhizoctonia</taxon>
    </lineage>
</organism>
<comment type="caution">
    <text evidence="7">The sequence shown here is derived from an EMBL/GenBank/DDBJ whole genome shotgun (WGS) entry which is preliminary data.</text>
</comment>
<evidence type="ECO:0000256" key="4">
    <source>
        <dbReference type="ARBA" id="ARBA00022801"/>
    </source>
</evidence>
<evidence type="ECO:0008006" key="9">
    <source>
        <dbReference type="Google" id="ProtNLM"/>
    </source>
</evidence>
<keyword evidence="4" id="KW-0378">Hydrolase</keyword>
<evidence type="ECO:0000256" key="3">
    <source>
        <dbReference type="ARBA" id="ARBA00022670"/>
    </source>
</evidence>
<feature type="chain" id="PRO_5034349206" description="Carboxypeptidase" evidence="6">
    <location>
        <begin position="20"/>
        <end position="494"/>
    </location>
</feature>
<comment type="similarity">
    <text evidence="1">Belongs to the peptidase S10 family.</text>
</comment>